<comment type="caution">
    <text evidence="2">The sequence shown here is derived from an EMBL/GenBank/DDBJ whole genome shotgun (WGS) entry which is preliminary data.</text>
</comment>
<protein>
    <submittedName>
        <fullName evidence="2">Uncharacterized protein</fullName>
    </submittedName>
</protein>
<keyword evidence="3" id="KW-1185">Reference proteome</keyword>
<dbReference type="PROSITE" id="PS51257">
    <property type="entry name" value="PROKAR_LIPOPROTEIN"/>
    <property type="match status" value="1"/>
</dbReference>
<evidence type="ECO:0000313" key="3">
    <source>
        <dbReference type="Proteomes" id="UP000017148"/>
    </source>
</evidence>
<reference evidence="2 3" key="1">
    <citation type="journal article" date="2013" name="Environ. Microbiol.">
        <title>Genome analysis of Chitinivibrio alkaliphilus gen. nov., sp. nov., a novel extremely haloalkaliphilic anaerobic chitinolytic bacterium from the candidate phylum Termite Group 3.</title>
        <authorList>
            <person name="Sorokin D.Y."/>
            <person name="Gumerov V.M."/>
            <person name="Rakitin A.L."/>
            <person name="Beletsky A.V."/>
            <person name="Damste J.S."/>
            <person name="Muyzer G."/>
            <person name="Mardanov A.V."/>
            <person name="Ravin N.V."/>
        </authorList>
    </citation>
    <scope>NUCLEOTIDE SEQUENCE [LARGE SCALE GENOMIC DNA]</scope>
    <source>
        <strain evidence="2 3">ACht1</strain>
    </source>
</reference>
<dbReference type="AlphaFoldDB" id="U7D2P5"/>
<keyword evidence="1" id="KW-0732">Signal</keyword>
<gene>
    <name evidence="2" type="ORF">CALK_2394</name>
</gene>
<name>U7D2P5_9BACT</name>
<evidence type="ECO:0000313" key="2">
    <source>
        <dbReference type="EMBL" id="ERP30784.1"/>
    </source>
</evidence>
<feature type="signal peptide" evidence="1">
    <location>
        <begin position="1"/>
        <end position="21"/>
    </location>
</feature>
<accession>U7D2P5</accession>
<evidence type="ECO:0000256" key="1">
    <source>
        <dbReference type="SAM" id="SignalP"/>
    </source>
</evidence>
<dbReference type="EMBL" id="ASJR01000033">
    <property type="protein sequence ID" value="ERP30784.1"/>
    <property type="molecule type" value="Genomic_DNA"/>
</dbReference>
<dbReference type="RefSeq" id="WP_022637746.1">
    <property type="nucleotide sequence ID" value="NZ_ASJR01000033.1"/>
</dbReference>
<proteinExistence type="predicted"/>
<feature type="chain" id="PRO_5004680611" evidence="1">
    <location>
        <begin position="22"/>
        <end position="380"/>
    </location>
</feature>
<sequence length="380" mass="42224">MRIFCTTAAVLVISMAVSCIATPAISGSPALQRLSGANYSQMARISRFAVGRDVTADQALYVVTHSRRRAPLYATRAQAVGRYAEEWFVQNRSGWSLAGNPTDRQHDVRRNKRLGRGMVNGQLKVHLNGNINQYIRDMSLHDNASNYFFVPDDHYEPVRNRIRHSSNWSRAEKNTQLARLKKMGITTKQLQHDFDRYGVRAKQMAVQNRVASSAYTAVMIYQVYSAWQSLRAGDMSRADFGVFGGTLLLQHSAYRKIRAHAHRHLLRTGKSVPGYKMAGTLLGVSFGIQMAYTASMYGLGTPEFWEQMKWEAAYLSAGIIGGHVGSVISGPLAPIGGIIGSLSAVHLVNVFISAQDQTQKQIEHDLHTIIKDNASLLDEI</sequence>
<organism evidence="2 3">
    <name type="scientific">Chitinivibrio alkaliphilus ACht1</name>
    <dbReference type="NCBI Taxonomy" id="1313304"/>
    <lineage>
        <taxon>Bacteria</taxon>
        <taxon>Pseudomonadati</taxon>
        <taxon>Fibrobacterota</taxon>
        <taxon>Chitinivibrionia</taxon>
        <taxon>Chitinivibrionales</taxon>
        <taxon>Chitinivibrionaceae</taxon>
        <taxon>Chitinivibrio</taxon>
    </lineage>
</organism>
<dbReference type="Proteomes" id="UP000017148">
    <property type="component" value="Unassembled WGS sequence"/>
</dbReference>